<evidence type="ECO:0000259" key="2">
    <source>
        <dbReference type="PROSITE" id="PS51910"/>
    </source>
</evidence>
<dbReference type="Gene3D" id="3.10.50.10">
    <property type="match status" value="1"/>
</dbReference>
<dbReference type="InterPro" id="IPR017853">
    <property type="entry name" value="GH"/>
</dbReference>
<gene>
    <name evidence="4" type="primary">Aste57867_15838</name>
    <name evidence="3" type="ORF">As57867_015782</name>
    <name evidence="4" type="ORF">ASTE57867_15838</name>
</gene>
<dbReference type="GO" id="GO:0005975">
    <property type="term" value="P:carbohydrate metabolic process"/>
    <property type="evidence" value="ECO:0007669"/>
    <property type="project" value="InterPro"/>
</dbReference>
<evidence type="ECO:0000313" key="5">
    <source>
        <dbReference type="Proteomes" id="UP000332933"/>
    </source>
</evidence>
<dbReference type="GO" id="GO:0004568">
    <property type="term" value="F:chitinase activity"/>
    <property type="evidence" value="ECO:0007669"/>
    <property type="project" value="TreeGrafter"/>
</dbReference>
<evidence type="ECO:0000313" key="4">
    <source>
        <dbReference type="EMBL" id="VFT92625.1"/>
    </source>
</evidence>
<feature type="signal peptide" evidence="1">
    <location>
        <begin position="1"/>
        <end position="23"/>
    </location>
</feature>
<dbReference type="PANTHER" id="PTHR11177">
    <property type="entry name" value="CHITINASE"/>
    <property type="match status" value="1"/>
</dbReference>
<dbReference type="InterPro" id="IPR029070">
    <property type="entry name" value="Chitinase_insertion_sf"/>
</dbReference>
<proteinExistence type="predicted"/>
<reference evidence="4 5" key="1">
    <citation type="submission" date="2019-03" db="EMBL/GenBank/DDBJ databases">
        <authorList>
            <person name="Gaulin E."/>
            <person name="Dumas B."/>
        </authorList>
    </citation>
    <scope>NUCLEOTIDE SEQUENCE [LARGE SCALE GENOMIC DNA]</scope>
    <source>
        <strain evidence="4">CBS 568.67</strain>
    </source>
</reference>
<feature type="chain" id="PRO_5033826235" evidence="1">
    <location>
        <begin position="24"/>
        <end position="412"/>
    </location>
</feature>
<dbReference type="AlphaFoldDB" id="A0A485L540"/>
<protein>
    <submittedName>
        <fullName evidence="4">Aste57867_15838 protein</fullName>
    </submittedName>
</protein>
<dbReference type="Proteomes" id="UP000332933">
    <property type="component" value="Unassembled WGS sequence"/>
</dbReference>
<keyword evidence="5" id="KW-1185">Reference proteome</keyword>
<accession>A0A485L540</accession>
<evidence type="ECO:0000256" key="1">
    <source>
        <dbReference type="SAM" id="SignalP"/>
    </source>
</evidence>
<evidence type="ECO:0000313" key="3">
    <source>
        <dbReference type="EMBL" id="KAF0693158.1"/>
    </source>
</evidence>
<dbReference type="EMBL" id="CAADRA010005780">
    <property type="protein sequence ID" value="VFT92625.1"/>
    <property type="molecule type" value="Genomic_DNA"/>
</dbReference>
<dbReference type="SMART" id="SM00636">
    <property type="entry name" value="Glyco_18"/>
    <property type="match status" value="1"/>
</dbReference>
<sequence length="412" mass="45140">MRSPTALACLGLAMATLATSADAKFRNVVYFTEWGSLPVSDIDWSRVTHVNYAFGKPNANGTITFGNNDAAFHRVYPGDDAKKTKNLFGHFGQAYKLKSKFRHTKFGLSLGGWTWSDGFSPIAASAETRARFVQNAAQLVDDLGLDFIDLDWENPVDGGDVNVPHRPDDIHNLVLLLQEFRRQFSELGYNTELSVASPAGAYYYRHWDFAAICPLLDYINVMAYDFAGGWSAVADHASNLHKDPTNPFGSAVAISDTVHDYIQRGCASDKIVIGIPLYGPSFKGTANGLFTKYTSVGSEAYKDLPKPNAVEYFDAAAGAAYSLDNTTKEVVSYDTPLSLAAKLAFIKDNKLGGTMYWSADADAPAGSARSLITQAYNFYGKKNMDFGDNNVDYPNSKYPNIRGWDDEGDDSN</sequence>
<dbReference type="EMBL" id="VJMH01005759">
    <property type="protein sequence ID" value="KAF0693158.1"/>
    <property type="molecule type" value="Genomic_DNA"/>
</dbReference>
<dbReference type="PROSITE" id="PS51910">
    <property type="entry name" value="GH18_2"/>
    <property type="match status" value="1"/>
</dbReference>
<dbReference type="InterPro" id="IPR001223">
    <property type="entry name" value="Glyco_hydro18_cat"/>
</dbReference>
<dbReference type="CDD" id="cd06548">
    <property type="entry name" value="GH18_chitinase"/>
    <property type="match status" value="1"/>
</dbReference>
<dbReference type="SUPFAM" id="SSF51445">
    <property type="entry name" value="(Trans)glycosidases"/>
    <property type="match status" value="1"/>
</dbReference>
<dbReference type="GO" id="GO:0008061">
    <property type="term" value="F:chitin binding"/>
    <property type="evidence" value="ECO:0007669"/>
    <property type="project" value="InterPro"/>
</dbReference>
<dbReference type="InterPro" id="IPR050314">
    <property type="entry name" value="Glycosyl_Hydrlase_18"/>
</dbReference>
<feature type="domain" description="GH18" evidence="2">
    <location>
        <begin position="25"/>
        <end position="382"/>
    </location>
</feature>
<dbReference type="GO" id="GO:0006032">
    <property type="term" value="P:chitin catabolic process"/>
    <property type="evidence" value="ECO:0007669"/>
    <property type="project" value="TreeGrafter"/>
</dbReference>
<dbReference type="PANTHER" id="PTHR11177:SF317">
    <property type="entry name" value="CHITINASE 12-RELATED"/>
    <property type="match status" value="1"/>
</dbReference>
<dbReference type="Gene3D" id="3.20.20.80">
    <property type="entry name" value="Glycosidases"/>
    <property type="match status" value="1"/>
</dbReference>
<organism evidence="4 5">
    <name type="scientific">Aphanomyces stellatus</name>
    <dbReference type="NCBI Taxonomy" id="120398"/>
    <lineage>
        <taxon>Eukaryota</taxon>
        <taxon>Sar</taxon>
        <taxon>Stramenopiles</taxon>
        <taxon>Oomycota</taxon>
        <taxon>Saprolegniomycetes</taxon>
        <taxon>Saprolegniales</taxon>
        <taxon>Verrucalvaceae</taxon>
        <taxon>Aphanomyces</taxon>
    </lineage>
</organism>
<dbReference type="OrthoDB" id="192870at2759"/>
<reference evidence="3" key="2">
    <citation type="submission" date="2019-06" db="EMBL/GenBank/DDBJ databases">
        <title>Genomics analysis of Aphanomyces spp. identifies a new class of oomycete effector associated with host adaptation.</title>
        <authorList>
            <person name="Gaulin E."/>
        </authorList>
    </citation>
    <scope>NUCLEOTIDE SEQUENCE</scope>
    <source>
        <strain evidence="3">CBS 578.67</strain>
    </source>
</reference>
<dbReference type="GO" id="GO:0005576">
    <property type="term" value="C:extracellular region"/>
    <property type="evidence" value="ECO:0007669"/>
    <property type="project" value="TreeGrafter"/>
</dbReference>
<dbReference type="SUPFAM" id="SSF54556">
    <property type="entry name" value="Chitinase insertion domain"/>
    <property type="match status" value="1"/>
</dbReference>
<dbReference type="InterPro" id="IPR011583">
    <property type="entry name" value="Chitinase_II/V-like_cat"/>
</dbReference>
<keyword evidence="1" id="KW-0732">Signal</keyword>
<dbReference type="Pfam" id="PF00704">
    <property type="entry name" value="Glyco_hydro_18"/>
    <property type="match status" value="1"/>
</dbReference>
<name>A0A485L540_9STRA</name>